<accession>A0ABS2BFB0</accession>
<dbReference type="EMBL" id="JAESND010000001">
    <property type="protein sequence ID" value="MBM3114298.1"/>
    <property type="molecule type" value="Genomic_DNA"/>
</dbReference>
<organism evidence="1 2">
    <name type="scientific">Jeongeupia naejangsanensis</name>
    <dbReference type="NCBI Taxonomy" id="613195"/>
    <lineage>
        <taxon>Bacteria</taxon>
        <taxon>Pseudomonadati</taxon>
        <taxon>Pseudomonadota</taxon>
        <taxon>Betaproteobacteria</taxon>
        <taxon>Neisseriales</taxon>
        <taxon>Chitinibacteraceae</taxon>
        <taxon>Jeongeupia</taxon>
    </lineage>
</organism>
<protein>
    <submittedName>
        <fullName evidence="1">Uncharacterized protein</fullName>
    </submittedName>
</protein>
<name>A0ABS2BFB0_9NEIS</name>
<keyword evidence="2" id="KW-1185">Reference proteome</keyword>
<evidence type="ECO:0000313" key="2">
    <source>
        <dbReference type="Proteomes" id="UP000809431"/>
    </source>
</evidence>
<comment type="caution">
    <text evidence="1">The sequence shown here is derived from an EMBL/GenBank/DDBJ whole genome shotgun (WGS) entry which is preliminary data.</text>
</comment>
<dbReference type="Proteomes" id="UP000809431">
    <property type="component" value="Unassembled WGS sequence"/>
</dbReference>
<reference evidence="1 2" key="1">
    <citation type="submission" date="2021-01" db="EMBL/GenBank/DDBJ databases">
        <title>Draft Genome Sequence and Polyhydroxyalkanoate Biosynthetic Potential of Jeongeupia naejangsanensis Type Strain DSM 24253.</title>
        <authorList>
            <person name="Turrini P."/>
            <person name="Artuso I."/>
            <person name="Lugli G.A."/>
            <person name="Frangipani E."/>
            <person name="Ventura M."/>
            <person name="Visca P."/>
        </authorList>
    </citation>
    <scope>NUCLEOTIDE SEQUENCE [LARGE SCALE GENOMIC DNA]</scope>
    <source>
        <strain evidence="1 2">DSM 24253</strain>
    </source>
</reference>
<gene>
    <name evidence="1" type="ORF">JMJ54_00530</name>
</gene>
<dbReference type="RefSeq" id="WP_203536003.1">
    <property type="nucleotide sequence ID" value="NZ_JAESND010000001.1"/>
</dbReference>
<sequence>MNGSHFPAYNKNLHRYGKIDNPVRIAIHGNLLSWHDLLAELLHAQTEDCSNLNVGRVSWRRDFASSGKRSNSAGRRLQAVNPCMARVVADRMLAWGGSRRDEKCWQKAGILMLERPENGQKNSHPKNVSD</sequence>
<proteinExistence type="predicted"/>
<evidence type="ECO:0000313" key="1">
    <source>
        <dbReference type="EMBL" id="MBM3114298.1"/>
    </source>
</evidence>